<evidence type="ECO:0000256" key="1">
    <source>
        <dbReference type="ARBA" id="ARBA00004202"/>
    </source>
</evidence>
<dbReference type="InterPro" id="IPR050388">
    <property type="entry name" value="ABC_Ni/Peptide_Import"/>
</dbReference>
<sequence length="337" mass="37057">MEEKKELLRIEHLTVSFAQYEKRSAKQGELPVIRDLNVTVREGEIVAVVGSSGSGKSLLAHAIMGILPANAAASGSIFYRGSACGEAELKALRGREIALVPQSVNYLDPLMKVGRQIIGETKKRQKLFCGADQGKRQKLFCGADREKRQEEARMRELLARYGLADEVADLYPFELSGGMARRVLLLTALMWQPRLIIADEPTPGMDLALAKQAMQDFRTFADDGNGVLLITHDLELALEVADRIVVFYAGTTVEEAKVTDFADETLLRHPYTRALYEALPGRGFAALPGTQPYVKDLPAGCPFAPRCADRREACDGEIPVACVRGGRVRCILYTENS</sequence>
<evidence type="ECO:0000259" key="16">
    <source>
        <dbReference type="PROSITE" id="PS50893"/>
    </source>
</evidence>
<evidence type="ECO:0000256" key="15">
    <source>
        <dbReference type="ARBA" id="ARBA00048610"/>
    </source>
</evidence>
<keyword evidence="3" id="KW-0813">Transport</keyword>
<evidence type="ECO:0000256" key="2">
    <source>
        <dbReference type="ARBA" id="ARBA00005417"/>
    </source>
</evidence>
<name>G2T5S1_ROSHA</name>
<dbReference type="STRING" id="585394.RHOM_14805"/>
<dbReference type="InterPro" id="IPR017871">
    <property type="entry name" value="ABC_transporter-like_CS"/>
</dbReference>
<evidence type="ECO:0000256" key="3">
    <source>
        <dbReference type="ARBA" id="ARBA00022448"/>
    </source>
</evidence>
<evidence type="ECO:0000256" key="7">
    <source>
        <dbReference type="ARBA" id="ARBA00022840"/>
    </source>
</evidence>
<evidence type="ECO:0000256" key="9">
    <source>
        <dbReference type="ARBA" id="ARBA00023065"/>
    </source>
</evidence>
<evidence type="ECO:0000256" key="14">
    <source>
        <dbReference type="ARBA" id="ARBA00044143"/>
    </source>
</evidence>
<comment type="subcellular location">
    <subcellularLocation>
        <location evidence="1">Cell membrane</location>
        <topology evidence="1">Peripheral membrane protein</topology>
    </subcellularLocation>
</comment>
<proteinExistence type="inferred from homology"/>
<dbReference type="PANTHER" id="PTHR43297:SF13">
    <property type="entry name" value="NICKEL ABC TRANSPORTER, ATP-BINDING PROTEIN"/>
    <property type="match status" value="1"/>
</dbReference>
<dbReference type="InterPro" id="IPR027417">
    <property type="entry name" value="P-loop_NTPase"/>
</dbReference>
<dbReference type="Pfam" id="PF00005">
    <property type="entry name" value="ABC_tran"/>
    <property type="match status" value="1"/>
</dbReference>
<evidence type="ECO:0000256" key="10">
    <source>
        <dbReference type="ARBA" id="ARBA00023112"/>
    </source>
</evidence>
<gene>
    <name evidence="17" type="ordered locus">RHOM_14805</name>
</gene>
<keyword evidence="9" id="KW-0406">Ion transport</keyword>
<evidence type="ECO:0000256" key="8">
    <source>
        <dbReference type="ARBA" id="ARBA00022967"/>
    </source>
</evidence>
<dbReference type="EC" id="7.2.2.11" evidence="13"/>
<dbReference type="GO" id="GO:0015833">
    <property type="term" value="P:peptide transport"/>
    <property type="evidence" value="ECO:0007669"/>
    <property type="project" value="InterPro"/>
</dbReference>
<dbReference type="Proteomes" id="UP000008178">
    <property type="component" value="Chromosome"/>
</dbReference>
<reference evidence="17 18" key="1">
    <citation type="journal article" date="2015" name="Genome Announc.">
        <title>Complete genome sequence of the human gut symbiont Roseburia hominis.</title>
        <authorList>
            <person name="Travis A.J."/>
            <person name="Kelly D."/>
            <person name="Flint H.J."/>
            <person name="Aminov R.I."/>
        </authorList>
    </citation>
    <scope>NUCLEOTIDE SEQUENCE [LARGE SCALE GENOMIC DNA]</scope>
    <source>
        <strain evidence="18">DSM 16839 / JCM 17582 / NCIMB 14029 / A2-183</strain>
    </source>
</reference>
<dbReference type="OrthoDB" id="9806285at2"/>
<protein>
    <recommendedName>
        <fullName evidence="14">Nickel import system ATP-binding protein NikD</fullName>
        <ecNumber evidence="13">7.2.2.11</ecNumber>
    </recommendedName>
</protein>
<comment type="catalytic activity">
    <reaction evidence="15">
        <text>Ni(2+)(out) + ATP + H2O = Ni(2+)(in) + ADP + phosphate + H(+)</text>
        <dbReference type="Rhea" id="RHEA:15557"/>
        <dbReference type="ChEBI" id="CHEBI:15377"/>
        <dbReference type="ChEBI" id="CHEBI:15378"/>
        <dbReference type="ChEBI" id="CHEBI:30616"/>
        <dbReference type="ChEBI" id="CHEBI:43474"/>
        <dbReference type="ChEBI" id="CHEBI:49786"/>
        <dbReference type="ChEBI" id="CHEBI:456216"/>
        <dbReference type="EC" id="7.2.2.11"/>
    </reaction>
    <physiologicalReaction direction="left-to-right" evidence="15">
        <dbReference type="Rhea" id="RHEA:15558"/>
    </physiologicalReaction>
</comment>
<evidence type="ECO:0000256" key="4">
    <source>
        <dbReference type="ARBA" id="ARBA00022475"/>
    </source>
</evidence>
<dbReference type="GeneID" id="93724664"/>
<dbReference type="RefSeq" id="WP_014081030.1">
    <property type="nucleotide sequence ID" value="NC_015977.1"/>
</dbReference>
<dbReference type="PANTHER" id="PTHR43297">
    <property type="entry name" value="OLIGOPEPTIDE TRANSPORT ATP-BINDING PROTEIN APPD"/>
    <property type="match status" value="1"/>
</dbReference>
<dbReference type="Pfam" id="PF08352">
    <property type="entry name" value="oligo_HPY"/>
    <property type="match status" value="1"/>
</dbReference>
<dbReference type="BioCyc" id="RHOM585394:G1H02-2948-MONOMER"/>
<keyword evidence="5" id="KW-0533">Nickel</keyword>
<evidence type="ECO:0000256" key="6">
    <source>
        <dbReference type="ARBA" id="ARBA00022741"/>
    </source>
</evidence>
<evidence type="ECO:0000313" key="18">
    <source>
        <dbReference type="Proteomes" id="UP000008178"/>
    </source>
</evidence>
<evidence type="ECO:0000313" key="17">
    <source>
        <dbReference type="EMBL" id="AEN98067.1"/>
    </source>
</evidence>
<dbReference type="InterPro" id="IPR013563">
    <property type="entry name" value="Oligopep_ABC_C"/>
</dbReference>
<keyword evidence="8" id="KW-1278">Translocase</keyword>
<dbReference type="GO" id="GO:0005886">
    <property type="term" value="C:plasma membrane"/>
    <property type="evidence" value="ECO:0007669"/>
    <property type="project" value="UniProtKB-SubCell"/>
</dbReference>
<keyword evidence="4" id="KW-1003">Cell membrane</keyword>
<organism evidence="17 18">
    <name type="scientific">Roseburia hominis (strain DSM 16839 / JCM 17582 / NCIMB 14029 / A2-183)</name>
    <dbReference type="NCBI Taxonomy" id="585394"/>
    <lineage>
        <taxon>Bacteria</taxon>
        <taxon>Bacillati</taxon>
        <taxon>Bacillota</taxon>
        <taxon>Clostridia</taxon>
        <taxon>Lachnospirales</taxon>
        <taxon>Lachnospiraceae</taxon>
        <taxon>Roseburia</taxon>
    </lineage>
</organism>
<evidence type="ECO:0000256" key="12">
    <source>
        <dbReference type="ARBA" id="ARBA00038669"/>
    </source>
</evidence>
<evidence type="ECO:0000256" key="5">
    <source>
        <dbReference type="ARBA" id="ARBA00022596"/>
    </source>
</evidence>
<dbReference type="SUPFAM" id="SSF52540">
    <property type="entry name" value="P-loop containing nucleoside triphosphate hydrolases"/>
    <property type="match status" value="1"/>
</dbReference>
<keyword evidence="7" id="KW-0067">ATP-binding</keyword>
<keyword evidence="11" id="KW-0472">Membrane</keyword>
<dbReference type="InterPro" id="IPR003593">
    <property type="entry name" value="AAA+_ATPase"/>
</dbReference>
<dbReference type="EMBL" id="CP003040">
    <property type="protein sequence ID" value="AEN98067.1"/>
    <property type="molecule type" value="Genomic_DNA"/>
</dbReference>
<dbReference type="NCBIfam" id="TIGR01727">
    <property type="entry name" value="oligo_HPY"/>
    <property type="match status" value="1"/>
</dbReference>
<evidence type="ECO:0000256" key="11">
    <source>
        <dbReference type="ARBA" id="ARBA00023136"/>
    </source>
</evidence>
<comment type="similarity">
    <text evidence="2">Belongs to the ABC transporter superfamily.</text>
</comment>
<comment type="subunit">
    <text evidence="12">The complex is composed of two ATP-binding proteins (NikD and NikE), two transmembrane proteins (NikB and NikC) and a solute-binding protein (NikA).</text>
</comment>
<keyword evidence="10" id="KW-0921">Nickel transport</keyword>
<dbReference type="GO" id="GO:0015413">
    <property type="term" value="F:ABC-type nickel transporter activity"/>
    <property type="evidence" value="ECO:0007669"/>
    <property type="project" value="UniProtKB-EC"/>
</dbReference>
<dbReference type="Gene3D" id="3.40.50.300">
    <property type="entry name" value="P-loop containing nucleotide triphosphate hydrolases"/>
    <property type="match status" value="1"/>
</dbReference>
<dbReference type="eggNOG" id="COG0444">
    <property type="taxonomic scope" value="Bacteria"/>
</dbReference>
<dbReference type="HOGENOM" id="CLU_000604_1_23_9"/>
<dbReference type="PROSITE" id="PS50893">
    <property type="entry name" value="ABC_TRANSPORTER_2"/>
    <property type="match status" value="1"/>
</dbReference>
<dbReference type="AlphaFoldDB" id="G2T5S1"/>
<keyword evidence="6" id="KW-0547">Nucleotide-binding</keyword>
<dbReference type="InterPro" id="IPR003439">
    <property type="entry name" value="ABC_transporter-like_ATP-bd"/>
</dbReference>
<dbReference type="GO" id="GO:0005524">
    <property type="term" value="F:ATP binding"/>
    <property type="evidence" value="ECO:0007669"/>
    <property type="project" value="UniProtKB-KW"/>
</dbReference>
<dbReference type="SMART" id="SM00382">
    <property type="entry name" value="AAA"/>
    <property type="match status" value="1"/>
</dbReference>
<keyword evidence="18" id="KW-1185">Reference proteome</keyword>
<dbReference type="CDD" id="cd03257">
    <property type="entry name" value="ABC_NikE_OppD_transporters"/>
    <property type="match status" value="1"/>
</dbReference>
<feature type="domain" description="ABC transporter" evidence="16">
    <location>
        <begin position="8"/>
        <end position="274"/>
    </location>
</feature>
<dbReference type="KEGG" id="rho:RHOM_14805"/>
<dbReference type="PROSITE" id="PS00211">
    <property type="entry name" value="ABC_TRANSPORTER_1"/>
    <property type="match status" value="1"/>
</dbReference>
<accession>G2T5S1</accession>
<dbReference type="GO" id="GO:0016887">
    <property type="term" value="F:ATP hydrolysis activity"/>
    <property type="evidence" value="ECO:0007669"/>
    <property type="project" value="InterPro"/>
</dbReference>
<evidence type="ECO:0000256" key="13">
    <source>
        <dbReference type="ARBA" id="ARBA00039098"/>
    </source>
</evidence>